<evidence type="ECO:0000313" key="1">
    <source>
        <dbReference type="EMBL" id="QIZ71248.1"/>
    </source>
</evidence>
<organism evidence="1 2">
    <name type="scientific">Oxynema aestuarii AP17</name>
    <dbReference type="NCBI Taxonomy" id="2064643"/>
    <lineage>
        <taxon>Bacteria</taxon>
        <taxon>Bacillati</taxon>
        <taxon>Cyanobacteriota</taxon>
        <taxon>Cyanophyceae</taxon>
        <taxon>Oscillatoriophycideae</taxon>
        <taxon>Oscillatoriales</taxon>
        <taxon>Oscillatoriaceae</taxon>
        <taxon>Oxynema</taxon>
        <taxon>Oxynema aestuarii</taxon>
    </lineage>
</organism>
<protein>
    <submittedName>
        <fullName evidence="1">Uncharacterized protein</fullName>
    </submittedName>
</protein>
<dbReference type="AlphaFoldDB" id="A0A6H1TXA8"/>
<dbReference type="EMBL" id="CP051167">
    <property type="protein sequence ID" value="QIZ71248.1"/>
    <property type="molecule type" value="Genomic_DNA"/>
</dbReference>
<reference evidence="1 2" key="1">
    <citation type="submission" date="2020-04" db="EMBL/GenBank/DDBJ databases">
        <authorList>
            <person name="Basu S."/>
            <person name="Maruthanayagam V."/>
            <person name="Chakraborty S."/>
            <person name="Pramanik A."/>
            <person name="Mukherjee J."/>
            <person name="Brink B."/>
        </authorList>
    </citation>
    <scope>NUCLEOTIDE SEQUENCE [LARGE SCALE GENOMIC DNA]</scope>
    <source>
        <strain evidence="1 2">AP17</strain>
    </source>
</reference>
<accession>A0A6H1TXA8</accession>
<gene>
    <name evidence="1" type="ORF">HCG48_12190</name>
</gene>
<dbReference type="RefSeq" id="WP_168569402.1">
    <property type="nucleotide sequence ID" value="NZ_CP051167.1"/>
</dbReference>
<keyword evidence="2" id="KW-1185">Reference proteome</keyword>
<dbReference type="Proteomes" id="UP000500857">
    <property type="component" value="Chromosome"/>
</dbReference>
<proteinExistence type="predicted"/>
<sequence length="62" mass="6781">MALASLAALDRLRRTRQIPEKRSPARPITVPALGKIPLARQPHKGDRQCEEGLSCPIAVLGR</sequence>
<evidence type="ECO:0000313" key="2">
    <source>
        <dbReference type="Proteomes" id="UP000500857"/>
    </source>
</evidence>
<name>A0A6H1TXA8_9CYAN</name>
<dbReference type="KEGG" id="oxy:HCG48_12190"/>